<proteinExistence type="predicted"/>
<dbReference type="Proteomes" id="UP001216674">
    <property type="component" value="Unassembled WGS sequence"/>
</dbReference>
<protein>
    <submittedName>
        <fullName evidence="3">Uncharacterized protein</fullName>
    </submittedName>
</protein>
<gene>
    <name evidence="3" type="ORF">P3W85_20000</name>
</gene>
<feature type="region of interest" description="Disordered" evidence="1">
    <location>
        <begin position="58"/>
        <end position="81"/>
    </location>
</feature>
<keyword evidence="2" id="KW-0472">Membrane</keyword>
<reference evidence="3 4" key="1">
    <citation type="submission" date="2023-03" db="EMBL/GenBank/DDBJ databases">
        <title>Draft assemblies of triclosan tolerant bacteria isolated from returned activated sludge.</title>
        <authorList>
            <person name="Van Hamelsveld S."/>
        </authorList>
    </citation>
    <scope>NUCLEOTIDE SEQUENCE [LARGE SCALE GENOMIC DNA]</scope>
    <source>
        <strain evidence="3 4">GW210010_S58</strain>
    </source>
</reference>
<dbReference type="EMBL" id="JARJLM010000340">
    <property type="protein sequence ID" value="MDF3835227.1"/>
    <property type="molecule type" value="Genomic_DNA"/>
</dbReference>
<evidence type="ECO:0000313" key="4">
    <source>
        <dbReference type="Proteomes" id="UP001216674"/>
    </source>
</evidence>
<evidence type="ECO:0000313" key="3">
    <source>
        <dbReference type="EMBL" id="MDF3835227.1"/>
    </source>
</evidence>
<keyword evidence="4" id="KW-1185">Reference proteome</keyword>
<dbReference type="RefSeq" id="WP_276266081.1">
    <property type="nucleotide sequence ID" value="NZ_JARJLM010000340.1"/>
</dbReference>
<accession>A0ABT6ASJ9</accession>
<keyword evidence="2" id="KW-0812">Transmembrane</keyword>
<organism evidence="3 4">
    <name type="scientific">Cupriavidus basilensis</name>
    <dbReference type="NCBI Taxonomy" id="68895"/>
    <lineage>
        <taxon>Bacteria</taxon>
        <taxon>Pseudomonadati</taxon>
        <taxon>Pseudomonadota</taxon>
        <taxon>Betaproteobacteria</taxon>
        <taxon>Burkholderiales</taxon>
        <taxon>Burkholderiaceae</taxon>
        <taxon>Cupriavidus</taxon>
    </lineage>
</organism>
<evidence type="ECO:0000256" key="2">
    <source>
        <dbReference type="SAM" id="Phobius"/>
    </source>
</evidence>
<sequence>MRLNLADGIETMLARERYVLWLTGSGSDALIEFFFLYPIHFFKQFIFFLRNQATDRFRKRESHVPGDSLQVPLGRDRQEAA</sequence>
<keyword evidence="2" id="KW-1133">Transmembrane helix</keyword>
<name>A0ABT6ASJ9_9BURK</name>
<evidence type="ECO:0000256" key="1">
    <source>
        <dbReference type="SAM" id="MobiDB-lite"/>
    </source>
</evidence>
<comment type="caution">
    <text evidence="3">The sequence shown here is derived from an EMBL/GenBank/DDBJ whole genome shotgun (WGS) entry which is preliminary data.</text>
</comment>
<feature type="transmembrane region" description="Helical" evidence="2">
    <location>
        <begin position="29"/>
        <end position="49"/>
    </location>
</feature>